<dbReference type="Pfam" id="PF00008">
    <property type="entry name" value="EGF"/>
    <property type="match status" value="1"/>
</dbReference>
<evidence type="ECO:0000256" key="6">
    <source>
        <dbReference type="PROSITE-ProRule" id="PRU00076"/>
    </source>
</evidence>
<dbReference type="PROSITE" id="PS01187">
    <property type="entry name" value="EGF_CA"/>
    <property type="match status" value="1"/>
</dbReference>
<dbReference type="PROSITE" id="PS00022">
    <property type="entry name" value="EGF_1"/>
    <property type="match status" value="3"/>
</dbReference>
<dbReference type="EMBL" id="BLXT01006614">
    <property type="protein sequence ID" value="GFO32382.1"/>
    <property type="molecule type" value="Genomic_DNA"/>
</dbReference>
<accession>A0AAV4CKV4</accession>
<dbReference type="GO" id="GO:0005509">
    <property type="term" value="F:calcium ion binding"/>
    <property type="evidence" value="ECO:0007669"/>
    <property type="project" value="InterPro"/>
</dbReference>
<evidence type="ECO:0000313" key="8">
    <source>
        <dbReference type="EMBL" id="GFO32382.1"/>
    </source>
</evidence>
<dbReference type="InterPro" id="IPR000152">
    <property type="entry name" value="EGF-type_Asp/Asn_hydroxyl_site"/>
</dbReference>
<keyword evidence="2" id="KW-0732">Signal</keyword>
<keyword evidence="1 6" id="KW-0245">EGF-like domain</keyword>
<dbReference type="GO" id="GO:0045197">
    <property type="term" value="P:establishment or maintenance of epithelial cell apical/basal polarity"/>
    <property type="evidence" value="ECO:0007669"/>
    <property type="project" value="TreeGrafter"/>
</dbReference>
<evidence type="ECO:0000313" key="9">
    <source>
        <dbReference type="Proteomes" id="UP000735302"/>
    </source>
</evidence>
<name>A0AAV4CKV4_9GAST</name>
<dbReference type="GO" id="GO:0005886">
    <property type="term" value="C:plasma membrane"/>
    <property type="evidence" value="ECO:0007669"/>
    <property type="project" value="UniProtKB-ARBA"/>
</dbReference>
<dbReference type="FunFam" id="2.10.25.10:FF:000123">
    <property type="entry name" value="Crumbs homolog 1 (Drosophila)"/>
    <property type="match status" value="1"/>
</dbReference>
<keyword evidence="5" id="KW-0325">Glycoprotein</keyword>
<dbReference type="PROSITE" id="PS00010">
    <property type="entry name" value="ASX_HYDROXYL"/>
    <property type="match status" value="2"/>
</dbReference>
<dbReference type="PROSITE" id="PS50026">
    <property type="entry name" value="EGF_3"/>
    <property type="match status" value="3"/>
</dbReference>
<evidence type="ECO:0000256" key="3">
    <source>
        <dbReference type="ARBA" id="ARBA00022737"/>
    </source>
</evidence>
<comment type="caution">
    <text evidence="8">The sequence shown here is derived from an EMBL/GenBank/DDBJ whole genome shotgun (WGS) entry which is preliminary data.</text>
</comment>
<dbReference type="SUPFAM" id="SSF57196">
    <property type="entry name" value="EGF/Laminin"/>
    <property type="match status" value="2"/>
</dbReference>
<dbReference type="SMART" id="SM00181">
    <property type="entry name" value="EGF"/>
    <property type="match status" value="3"/>
</dbReference>
<feature type="non-terminal residue" evidence="8">
    <location>
        <position position="211"/>
    </location>
</feature>
<protein>
    <submittedName>
        <fullName evidence="8">Fibropellin-1</fullName>
    </submittedName>
</protein>
<feature type="domain" description="EGF-like" evidence="7">
    <location>
        <begin position="197"/>
        <end position="211"/>
    </location>
</feature>
<proteinExistence type="predicted"/>
<dbReference type="GO" id="GO:0007157">
    <property type="term" value="P:heterophilic cell-cell adhesion via plasma membrane cell adhesion molecules"/>
    <property type="evidence" value="ECO:0007669"/>
    <property type="project" value="TreeGrafter"/>
</dbReference>
<keyword evidence="4 6" id="KW-1015">Disulfide bond</keyword>
<dbReference type="InterPro" id="IPR013032">
    <property type="entry name" value="EGF-like_CS"/>
</dbReference>
<gene>
    <name evidence="8" type="ORF">PoB_005888700</name>
</gene>
<dbReference type="PRINTS" id="PR00010">
    <property type="entry name" value="EGFBLOOD"/>
</dbReference>
<feature type="domain" description="EGF-like" evidence="7">
    <location>
        <begin position="156"/>
        <end position="195"/>
    </location>
</feature>
<keyword evidence="3" id="KW-0677">Repeat</keyword>
<dbReference type="InterPro" id="IPR051022">
    <property type="entry name" value="Notch_Cell-Fate_Det"/>
</dbReference>
<dbReference type="InterPro" id="IPR000742">
    <property type="entry name" value="EGF"/>
</dbReference>
<dbReference type="PANTHER" id="PTHR24049">
    <property type="entry name" value="CRUMBS FAMILY MEMBER"/>
    <property type="match status" value="1"/>
</dbReference>
<dbReference type="AlphaFoldDB" id="A0AAV4CKV4"/>
<organism evidence="8 9">
    <name type="scientific">Plakobranchus ocellatus</name>
    <dbReference type="NCBI Taxonomy" id="259542"/>
    <lineage>
        <taxon>Eukaryota</taxon>
        <taxon>Metazoa</taxon>
        <taxon>Spiralia</taxon>
        <taxon>Lophotrochozoa</taxon>
        <taxon>Mollusca</taxon>
        <taxon>Gastropoda</taxon>
        <taxon>Heterobranchia</taxon>
        <taxon>Euthyneura</taxon>
        <taxon>Panpulmonata</taxon>
        <taxon>Sacoglossa</taxon>
        <taxon>Placobranchoidea</taxon>
        <taxon>Plakobranchidae</taxon>
        <taxon>Plakobranchus</taxon>
    </lineage>
</organism>
<dbReference type="Gene3D" id="2.10.25.10">
    <property type="entry name" value="Laminin"/>
    <property type="match status" value="3"/>
</dbReference>
<dbReference type="Proteomes" id="UP000735302">
    <property type="component" value="Unassembled WGS sequence"/>
</dbReference>
<dbReference type="FunFam" id="2.10.25.10:FF:000208">
    <property type="entry name" value="Crumbs 2, cell polarity complex component"/>
    <property type="match status" value="1"/>
</dbReference>
<sequence length="211" mass="22840">MTQTLPKSFGRKVTNWCPPTEDSYTQENSTTEQTSTANSSVCFSCNCSDTGYFGDICQFNVDDCVGDPCVNGGTCLDKVKGYICNCLPAYRGPNCETDIPDCDPSPCLYGSVCKERSKQEYYGQGDDEFVNFTFAGAAGYVCECALGVKGVNCSEDIDECEDPTNTPCQNGATCVNSFQNYTCACVPGYTGRHCEEEINECETLQPCKNGG</sequence>
<dbReference type="PANTHER" id="PTHR24049:SF22">
    <property type="entry name" value="DROSOPHILA CRUMBS HOMOLOG"/>
    <property type="match status" value="1"/>
</dbReference>
<dbReference type="SMART" id="SM00179">
    <property type="entry name" value="EGF_CA"/>
    <property type="match status" value="2"/>
</dbReference>
<dbReference type="Pfam" id="PF12661">
    <property type="entry name" value="hEGF"/>
    <property type="match status" value="1"/>
</dbReference>
<dbReference type="InterPro" id="IPR001881">
    <property type="entry name" value="EGF-like_Ca-bd_dom"/>
</dbReference>
<evidence type="ECO:0000256" key="4">
    <source>
        <dbReference type="ARBA" id="ARBA00023157"/>
    </source>
</evidence>
<evidence type="ECO:0000256" key="1">
    <source>
        <dbReference type="ARBA" id="ARBA00022536"/>
    </source>
</evidence>
<feature type="domain" description="EGF-like" evidence="7">
    <location>
        <begin position="60"/>
        <end position="96"/>
    </location>
</feature>
<dbReference type="InterPro" id="IPR018097">
    <property type="entry name" value="EGF_Ca-bd_CS"/>
</dbReference>
<evidence type="ECO:0000256" key="2">
    <source>
        <dbReference type="ARBA" id="ARBA00022729"/>
    </source>
</evidence>
<evidence type="ECO:0000259" key="7">
    <source>
        <dbReference type="PROSITE" id="PS50026"/>
    </source>
</evidence>
<dbReference type="FunFam" id="2.10.25.10:FF:000109">
    <property type="entry name" value="Notch homolog 4, [Drosophila]"/>
    <property type="match status" value="1"/>
</dbReference>
<feature type="disulfide bond" evidence="6">
    <location>
        <begin position="185"/>
        <end position="194"/>
    </location>
</feature>
<dbReference type="GO" id="GO:0032991">
    <property type="term" value="C:protein-containing complex"/>
    <property type="evidence" value="ECO:0007669"/>
    <property type="project" value="TreeGrafter"/>
</dbReference>
<feature type="disulfide bond" evidence="6">
    <location>
        <begin position="86"/>
        <end position="95"/>
    </location>
</feature>
<evidence type="ECO:0000256" key="5">
    <source>
        <dbReference type="ARBA" id="ARBA00023180"/>
    </source>
</evidence>
<keyword evidence="9" id="KW-1185">Reference proteome</keyword>
<comment type="caution">
    <text evidence="6">Lacks conserved residue(s) required for the propagation of feature annotation.</text>
</comment>
<reference evidence="8 9" key="1">
    <citation type="journal article" date="2021" name="Elife">
        <title>Chloroplast acquisition without the gene transfer in kleptoplastic sea slugs, Plakobranchus ocellatus.</title>
        <authorList>
            <person name="Maeda T."/>
            <person name="Takahashi S."/>
            <person name="Yoshida T."/>
            <person name="Shimamura S."/>
            <person name="Takaki Y."/>
            <person name="Nagai Y."/>
            <person name="Toyoda A."/>
            <person name="Suzuki Y."/>
            <person name="Arimoto A."/>
            <person name="Ishii H."/>
            <person name="Satoh N."/>
            <person name="Nishiyama T."/>
            <person name="Hasebe M."/>
            <person name="Maruyama T."/>
            <person name="Minagawa J."/>
            <person name="Obokata J."/>
            <person name="Shigenobu S."/>
        </authorList>
    </citation>
    <scope>NUCLEOTIDE SEQUENCE [LARGE SCALE GENOMIC DNA]</scope>
</reference>
<dbReference type="PROSITE" id="PS01186">
    <property type="entry name" value="EGF_2"/>
    <property type="match status" value="1"/>
</dbReference>
<dbReference type="CDD" id="cd00054">
    <property type="entry name" value="EGF_CA"/>
    <property type="match status" value="2"/>
</dbReference>